<reference evidence="2 3" key="1">
    <citation type="submission" date="2024-04" db="EMBL/GenBank/DDBJ databases">
        <authorList>
            <consortium name="Genoscope - CEA"/>
            <person name="William W."/>
        </authorList>
    </citation>
    <scope>NUCLEOTIDE SEQUENCE [LARGE SCALE GENOMIC DNA]</scope>
</reference>
<feature type="region of interest" description="Disordered" evidence="1">
    <location>
        <begin position="1"/>
        <end position="140"/>
    </location>
</feature>
<feature type="compositionally biased region" description="Acidic residues" evidence="1">
    <location>
        <begin position="47"/>
        <end position="61"/>
    </location>
</feature>
<gene>
    <name evidence="2" type="ORF">GSLYS_00015695001</name>
</gene>
<keyword evidence="3" id="KW-1185">Reference proteome</keyword>
<proteinExistence type="predicted"/>
<feature type="compositionally biased region" description="Acidic residues" evidence="1">
    <location>
        <begin position="121"/>
        <end position="140"/>
    </location>
</feature>
<organism evidence="2 3">
    <name type="scientific">Lymnaea stagnalis</name>
    <name type="common">Great pond snail</name>
    <name type="synonym">Helix stagnalis</name>
    <dbReference type="NCBI Taxonomy" id="6523"/>
    <lineage>
        <taxon>Eukaryota</taxon>
        <taxon>Metazoa</taxon>
        <taxon>Spiralia</taxon>
        <taxon>Lophotrochozoa</taxon>
        <taxon>Mollusca</taxon>
        <taxon>Gastropoda</taxon>
        <taxon>Heterobranchia</taxon>
        <taxon>Euthyneura</taxon>
        <taxon>Panpulmonata</taxon>
        <taxon>Hygrophila</taxon>
        <taxon>Lymnaeoidea</taxon>
        <taxon>Lymnaeidae</taxon>
        <taxon>Lymnaea</taxon>
    </lineage>
</organism>
<evidence type="ECO:0000313" key="2">
    <source>
        <dbReference type="EMBL" id="CAL1542089.1"/>
    </source>
</evidence>
<name>A0AAV2I7M6_LYMST</name>
<feature type="non-terminal residue" evidence="2">
    <location>
        <position position="1"/>
    </location>
</feature>
<sequence>KIRRYNRNAAYEQELHREANRRAVVRAKRQASSKARERLQQQRDLSQDGDNDDAVLDESWELPETKSNSAVKKSGQGQGVKTPGNKGSSKNSSVTATGGKNSSLSRVSGPSTSGGQHKEDYESDVENVPEDLVAEMASDD</sequence>
<accession>A0AAV2I7M6</accession>
<dbReference type="AlphaFoldDB" id="A0AAV2I7M6"/>
<dbReference type="Proteomes" id="UP001497497">
    <property type="component" value="Unassembled WGS sequence"/>
</dbReference>
<feature type="non-terminal residue" evidence="2">
    <location>
        <position position="140"/>
    </location>
</feature>
<evidence type="ECO:0000256" key="1">
    <source>
        <dbReference type="SAM" id="MobiDB-lite"/>
    </source>
</evidence>
<comment type="caution">
    <text evidence="2">The sequence shown here is derived from an EMBL/GenBank/DDBJ whole genome shotgun (WGS) entry which is preliminary data.</text>
</comment>
<dbReference type="EMBL" id="CAXITT010000469">
    <property type="protein sequence ID" value="CAL1542089.1"/>
    <property type="molecule type" value="Genomic_DNA"/>
</dbReference>
<evidence type="ECO:0000313" key="3">
    <source>
        <dbReference type="Proteomes" id="UP001497497"/>
    </source>
</evidence>
<feature type="compositionally biased region" description="Polar residues" evidence="1">
    <location>
        <begin position="85"/>
        <end position="115"/>
    </location>
</feature>
<protein>
    <submittedName>
        <fullName evidence="2">Uncharacterized protein</fullName>
    </submittedName>
</protein>